<feature type="coiled-coil region" evidence="1">
    <location>
        <begin position="132"/>
        <end position="180"/>
    </location>
</feature>
<dbReference type="Proteomes" id="UP000029383">
    <property type="component" value="Unassembled WGS sequence"/>
</dbReference>
<proteinExistence type="predicted"/>
<keyword evidence="3" id="KW-1185">Reference proteome</keyword>
<feature type="coiled-coil region" evidence="1">
    <location>
        <begin position="324"/>
        <end position="358"/>
    </location>
</feature>
<accession>A0A087RUV5</accession>
<comment type="caution">
    <text evidence="2">The sequence shown here is derived from an EMBL/GenBank/DDBJ whole genome shotgun (WGS) entry which is preliminary data.</text>
</comment>
<dbReference type="PATRIC" id="fig|1503183.3.peg.1775"/>
<protein>
    <submittedName>
        <fullName evidence="2">Uncharacterized protein</fullName>
    </submittedName>
</protein>
<evidence type="ECO:0000313" key="2">
    <source>
        <dbReference type="EMBL" id="KFM17259.1"/>
    </source>
</evidence>
<evidence type="ECO:0000256" key="1">
    <source>
        <dbReference type="SAM" id="Coils"/>
    </source>
</evidence>
<reference evidence="2 3" key="1">
    <citation type="submission" date="2014-06" db="EMBL/GenBank/DDBJ databases">
        <authorList>
            <person name="Ngugi D.K."/>
            <person name="Blom J."/>
            <person name="Alam I."/>
            <person name="Rashid M."/>
            <person name="Baalawi W."/>
            <person name="Zhang G."/>
            <person name="Hikmawan T."/>
            <person name="Guan Y."/>
            <person name="Antunes A."/>
            <person name="Siam R."/>
            <person name="El-Dorry H."/>
            <person name="Bajic V."/>
            <person name="Stingl U."/>
        </authorList>
    </citation>
    <scope>NUCLEOTIDE SEQUENCE [LARGE SCALE GENOMIC DNA]</scope>
    <source>
        <strain evidence="2">SCGC RSA3</strain>
    </source>
</reference>
<sequence length="500" mass="57339">MRKPYSDETRNDIVEKYLLGESVREIHDSTGVSTGSISEYINDFASKIERKTIDAIHDFFKIIRKNGMQPKDAFYGHVVFSILLKHNLDPKQIHSFVKSVLSMAKQNELSAEHLMGLCNTVSTIQSKSDIPLHEIENHCTELAKTKDELELSIDKLSSQHKQSQNNLSALLKKNKLTEQQVEKTIHALKFLENFGFSLSDADSICNMLQNAKSQGYDVSKICSYLGQDKSVDLRLREKQSKLDDVEKRTHKLEKKHEELSLMHENLLLRHKSVVESVDSVEYLIKSGVLEKDIVYWQKIFDTFGLTPADFLAELEKAGNAKKLFRKLNSTNTKLKKECESLEKKKSWLEDKSEELSSEISNGAEFGKKNLKKITDHAELQINNAVTLTKKSLVTFMKQNQIQMNLAQKQYKEYFSDLVSKLENLLEHSHQAEYSLSKMESLKPLLDLLNDKFDSATSISEIMIILDKLYVNIKDTDLDKHNVSSDIKRLREKLLDLISHA</sequence>
<gene>
    <name evidence="2" type="ORF">SCCGRSA3_01947</name>
</gene>
<organism evidence="2 3">
    <name type="scientific">Marine Group I thaumarchaeote SCGC RSA3</name>
    <dbReference type="NCBI Taxonomy" id="1503183"/>
    <lineage>
        <taxon>Archaea</taxon>
        <taxon>Nitrososphaerota</taxon>
        <taxon>Marine Group I</taxon>
    </lineage>
</organism>
<evidence type="ECO:0000313" key="3">
    <source>
        <dbReference type="Proteomes" id="UP000029383"/>
    </source>
</evidence>
<feature type="coiled-coil region" evidence="1">
    <location>
        <begin position="235"/>
        <end position="262"/>
    </location>
</feature>
<keyword evidence="1" id="KW-0175">Coiled coil</keyword>
<name>A0A087RUV5_9ARCH</name>
<dbReference type="AlphaFoldDB" id="A0A087RUV5"/>
<dbReference type="EMBL" id="JOTD01000058">
    <property type="protein sequence ID" value="KFM17259.1"/>
    <property type="molecule type" value="Genomic_DNA"/>
</dbReference>